<protein>
    <submittedName>
        <fullName evidence="2">Uncharacterized protein</fullName>
    </submittedName>
</protein>
<dbReference type="AlphaFoldDB" id="A0A433N1Z0"/>
<sequence length="391" mass="44578">MSLLSIDELKTLVEESQSPCVSLYMPTQKAGPETRQNPIRFKNLIREAEERLDEMGIRHTEAVDFLQPAKELDTHEFWQNQDRGLAIFISPNVFRYYKLPMEFEELVVVNNKFHLKPLLHLINNDGRFFVLALSQDNVRFFEGTRYTIRELEVENMPKSLSEALLYEETAKTGQFRIATSKGSTASPFSRSQPGAFHGQGSPDRDQHQKDILQFFYLIDGALHEKLREEKVPLVLVGVEYLFAIYREANTYQNLVEEGIAANVDIVKPEELHKQAWQIVEPTYTQTHKAIMELYQQIAGEGTGRASSDLKEIISAAYFQRVDSLLVPVNEQVWGNFDPQTMAVDLHSQPEPDDQDLLDFAAVHTLLNGGAVYTVEQQQLPNGALAAAIFRY</sequence>
<feature type="region of interest" description="Disordered" evidence="1">
    <location>
        <begin position="181"/>
        <end position="205"/>
    </location>
</feature>
<dbReference type="OrthoDB" id="4393931at2"/>
<reference evidence="2 3" key="1">
    <citation type="journal article" date="2019" name="Genome Biol. Evol.">
        <title>Day and night: Metabolic profiles and evolutionary relationships of six axenic non-marine cyanobacteria.</title>
        <authorList>
            <person name="Will S.E."/>
            <person name="Henke P."/>
            <person name="Boedeker C."/>
            <person name="Huang S."/>
            <person name="Brinkmann H."/>
            <person name="Rohde M."/>
            <person name="Jarek M."/>
            <person name="Friedl T."/>
            <person name="Seufert S."/>
            <person name="Schumacher M."/>
            <person name="Overmann J."/>
            <person name="Neumann-Schaal M."/>
            <person name="Petersen J."/>
        </authorList>
    </citation>
    <scope>NUCLEOTIDE SEQUENCE [LARGE SCALE GENOMIC DNA]</scope>
    <source>
        <strain evidence="2 3">PCC 6912</strain>
    </source>
</reference>
<name>A0A433N1Z0_CHLFR</name>
<feature type="compositionally biased region" description="Polar residues" evidence="1">
    <location>
        <begin position="181"/>
        <end position="192"/>
    </location>
</feature>
<proteinExistence type="predicted"/>
<dbReference type="RefSeq" id="WP_016873626.1">
    <property type="nucleotide sequence ID" value="NZ_AJLN01000047.1"/>
</dbReference>
<evidence type="ECO:0000313" key="2">
    <source>
        <dbReference type="EMBL" id="RUR75080.1"/>
    </source>
</evidence>
<dbReference type="InterPro" id="IPR041289">
    <property type="entry name" value="Bact_RF_family3"/>
</dbReference>
<organism evidence="2 3">
    <name type="scientific">Chlorogloeopsis fritschii PCC 6912</name>
    <dbReference type="NCBI Taxonomy" id="211165"/>
    <lineage>
        <taxon>Bacteria</taxon>
        <taxon>Bacillati</taxon>
        <taxon>Cyanobacteriota</taxon>
        <taxon>Cyanophyceae</taxon>
        <taxon>Nostocales</taxon>
        <taxon>Chlorogloeopsidaceae</taxon>
        <taxon>Chlorogloeopsis</taxon>
    </lineage>
</organism>
<dbReference type="STRING" id="211165.GCA_000317285_01068"/>
<evidence type="ECO:0000313" key="3">
    <source>
        <dbReference type="Proteomes" id="UP000268857"/>
    </source>
</evidence>
<dbReference type="Pfam" id="PF18845">
    <property type="entry name" value="baeRF_family3"/>
    <property type="match status" value="1"/>
</dbReference>
<accession>A0A433N1Z0</accession>
<comment type="caution">
    <text evidence="2">The sequence shown here is derived from an EMBL/GenBank/DDBJ whole genome shotgun (WGS) entry which is preliminary data.</text>
</comment>
<dbReference type="Proteomes" id="UP000268857">
    <property type="component" value="Unassembled WGS sequence"/>
</dbReference>
<dbReference type="EMBL" id="RSCJ01000026">
    <property type="protein sequence ID" value="RUR75080.1"/>
    <property type="molecule type" value="Genomic_DNA"/>
</dbReference>
<gene>
    <name evidence="2" type="ORF">PCC6912_49230</name>
</gene>
<evidence type="ECO:0000256" key="1">
    <source>
        <dbReference type="SAM" id="MobiDB-lite"/>
    </source>
</evidence>
<keyword evidence="3" id="KW-1185">Reference proteome</keyword>